<dbReference type="InterPro" id="IPR000892">
    <property type="entry name" value="Ribosomal_eS26"/>
</dbReference>
<dbReference type="EMBL" id="CP013695">
    <property type="protein sequence ID" value="ALU31017.1"/>
    <property type="molecule type" value="Genomic_DNA"/>
</dbReference>
<evidence type="ECO:0000313" key="4">
    <source>
        <dbReference type="EMBL" id="ALU31017.1"/>
    </source>
</evidence>
<dbReference type="Proteomes" id="UP000065473">
    <property type="component" value="Chromosome"/>
</dbReference>
<evidence type="ECO:0000313" key="3">
    <source>
        <dbReference type="EMBL" id="ALU30299.1"/>
    </source>
</evidence>
<dbReference type="InterPro" id="IPR038551">
    <property type="entry name" value="Ribosomal_eS26_sf"/>
</dbReference>
<dbReference type="OMA" id="KCYCVSC"/>
<dbReference type="PANTHER" id="PTHR12538:SF0">
    <property type="entry name" value="40S RIBOSOMAL PROTEIN S26"/>
    <property type="match status" value="1"/>
</dbReference>
<evidence type="ECO:0000313" key="5">
    <source>
        <dbReference type="Proteomes" id="UP000060043"/>
    </source>
</evidence>
<reference evidence="5 6" key="1">
    <citation type="submission" date="2015-12" db="EMBL/GenBank/DDBJ databases">
        <title>A stable core within a dynamic pangenome in Sulfolobus acidocaldarius.</title>
        <authorList>
            <person name="Anderson R."/>
            <person name="Kouris A."/>
            <person name="Seward C."/>
            <person name="Campbell K."/>
            <person name="Whitaker R."/>
        </authorList>
    </citation>
    <scope>NUCLEOTIDE SEQUENCE [LARGE SCALE GENOMIC DNA]</scope>
    <source>
        <strain evidence="3 6">GG12-C01-09</strain>
        <strain evidence="4 5">NG05B_CO5_07</strain>
    </source>
</reference>
<dbReference type="GeneID" id="14552047"/>
<dbReference type="Gene3D" id="3.30.1740.20">
    <property type="entry name" value="Ribosomal protein S26e"/>
    <property type="match status" value="1"/>
</dbReference>
<dbReference type="Pfam" id="PF01283">
    <property type="entry name" value="Ribosomal_S26e"/>
    <property type="match status" value="1"/>
</dbReference>
<dbReference type="NCBIfam" id="NF006816">
    <property type="entry name" value="PRK09335.1"/>
    <property type="match status" value="1"/>
</dbReference>
<dbReference type="GO" id="GO:0022627">
    <property type="term" value="C:cytosolic small ribosomal subunit"/>
    <property type="evidence" value="ECO:0007669"/>
    <property type="project" value="TreeGrafter"/>
</dbReference>
<dbReference type="PANTHER" id="PTHR12538">
    <property type="entry name" value="40S RIBOSOMAL PROTEIN S26"/>
    <property type="match status" value="1"/>
</dbReference>
<name>A0A0U3GQL1_9CREN</name>
<dbReference type="OrthoDB" id="51292at2157"/>
<protein>
    <submittedName>
        <fullName evidence="4">30S ribosomal protein S26</fullName>
    </submittedName>
</protein>
<dbReference type="GO" id="GO:0006412">
    <property type="term" value="P:translation"/>
    <property type="evidence" value="ECO:0007669"/>
    <property type="project" value="InterPro"/>
</dbReference>
<dbReference type="EMBL" id="CP013694">
    <property type="protein sequence ID" value="ALU30299.1"/>
    <property type="molecule type" value="Genomic_DNA"/>
</dbReference>
<dbReference type="FunFam" id="3.30.1740.20:FF:000004">
    <property type="entry name" value="30S ribosomal protein S26e"/>
    <property type="match status" value="1"/>
</dbReference>
<dbReference type="PaxDb" id="1435377-SUSAZ_07340"/>
<dbReference type="AlphaFoldDB" id="A0A0U3GQL1"/>
<organism evidence="4 5">
    <name type="scientific">Sulfolobus acidocaldarius</name>
    <dbReference type="NCBI Taxonomy" id="2285"/>
    <lineage>
        <taxon>Archaea</taxon>
        <taxon>Thermoproteota</taxon>
        <taxon>Thermoprotei</taxon>
        <taxon>Sulfolobales</taxon>
        <taxon>Sulfolobaceae</taxon>
        <taxon>Sulfolobus</taxon>
    </lineage>
</organism>
<accession>A0A0U3GQL1</accession>
<proteinExistence type="predicted"/>
<keyword evidence="1 4" id="KW-0689">Ribosomal protein</keyword>
<evidence type="ECO:0000256" key="2">
    <source>
        <dbReference type="ARBA" id="ARBA00023274"/>
    </source>
</evidence>
<sequence length="95" mass="10773">MPKKRENRGRRKGDKGHVGSIHCDQCGARIPEDKAICVTKPYSPVDPALAQELEKKGAIIMRYPVTKCYCVNCAVYLGVIKIRPEQERKQKAKLY</sequence>
<dbReference type="RefSeq" id="WP_011278369.1">
    <property type="nucleotide sequence ID" value="NZ_BHWZ01000003.1"/>
</dbReference>
<dbReference type="GO" id="GO:0003729">
    <property type="term" value="F:mRNA binding"/>
    <property type="evidence" value="ECO:0007669"/>
    <property type="project" value="TreeGrafter"/>
</dbReference>
<evidence type="ECO:0000256" key="1">
    <source>
        <dbReference type="ARBA" id="ARBA00022980"/>
    </source>
</evidence>
<dbReference type="STRING" id="1435377.SUSAZ_07340"/>
<dbReference type="Proteomes" id="UP000060043">
    <property type="component" value="Chromosome"/>
</dbReference>
<keyword evidence="2" id="KW-0687">Ribonucleoprotein</keyword>
<dbReference type="GO" id="GO:0003735">
    <property type="term" value="F:structural constituent of ribosome"/>
    <property type="evidence" value="ECO:0007669"/>
    <property type="project" value="InterPro"/>
</dbReference>
<evidence type="ECO:0000313" key="6">
    <source>
        <dbReference type="Proteomes" id="UP000065473"/>
    </source>
</evidence>
<gene>
    <name evidence="3" type="ORF">ATY89_10335</name>
    <name evidence="4" type="ORF">ATZ20_01890</name>
</gene>